<feature type="domain" description="Rubrerythrin diiron-binding" evidence="12">
    <location>
        <begin position="79"/>
        <end position="212"/>
    </location>
</feature>
<keyword evidence="8 11" id="KW-0408">Iron</keyword>
<dbReference type="PANTHER" id="PTHR31053">
    <property type="entry name" value="MAGNESIUM-PROTOPORPHYRIN IX MONOMETHYL ESTER [OXIDATIVE] CYCLASE, CHLOROPLASTIC"/>
    <property type="match status" value="1"/>
</dbReference>
<keyword evidence="5 11" id="KW-0479">Metal-binding</keyword>
<dbReference type="RefSeq" id="YP_009122185.1">
    <property type="nucleotide sequence ID" value="NC_026523.1"/>
</dbReference>
<keyword evidence="7 11" id="KW-0560">Oxidoreductase</keyword>
<evidence type="ECO:0000256" key="7">
    <source>
        <dbReference type="ARBA" id="ARBA00023002"/>
    </source>
</evidence>
<evidence type="ECO:0000313" key="13">
    <source>
        <dbReference type="EMBL" id="AJH65943.1"/>
    </source>
</evidence>
<evidence type="ECO:0000256" key="5">
    <source>
        <dbReference type="ARBA" id="ARBA00022723"/>
    </source>
</evidence>
<dbReference type="NCBIfam" id="TIGR02029">
    <property type="entry name" value="AcsF"/>
    <property type="match status" value="1"/>
</dbReference>
<dbReference type="GO" id="GO:0015979">
    <property type="term" value="P:photosynthesis"/>
    <property type="evidence" value="ECO:0007669"/>
    <property type="project" value="UniProtKB-UniRule"/>
</dbReference>
<dbReference type="GO" id="GO:0015995">
    <property type="term" value="P:chlorophyll biosynthetic process"/>
    <property type="evidence" value="ECO:0007669"/>
    <property type="project" value="UniProtKB-UniPathway"/>
</dbReference>
<keyword evidence="13" id="KW-0934">Plastid</keyword>
<dbReference type="Pfam" id="PF02915">
    <property type="entry name" value="Rubrerythrin"/>
    <property type="match status" value="1"/>
</dbReference>
<keyword evidence="6 11" id="KW-0521">NADP</keyword>
<keyword evidence="9 11" id="KW-0149">Chlorophyll biosynthesis</keyword>
<evidence type="ECO:0000256" key="1">
    <source>
        <dbReference type="ARBA" id="ARBA00001962"/>
    </source>
</evidence>
<dbReference type="PANTHER" id="PTHR31053:SF2">
    <property type="entry name" value="MAGNESIUM-PROTOPORPHYRIN IX MONOMETHYL ESTER [OXIDATIVE] CYCLASE, CHLOROPLASTIC"/>
    <property type="match status" value="1"/>
</dbReference>
<evidence type="ECO:0000256" key="4">
    <source>
        <dbReference type="ARBA" id="ARBA00022531"/>
    </source>
</evidence>
<comment type="cofactor">
    <cofactor evidence="1 11">
        <name>Fe cation</name>
        <dbReference type="ChEBI" id="CHEBI:24875"/>
    </cofactor>
</comment>
<comment type="function">
    <text evidence="11">Catalyzes the formation of the isocyclic ring in chlorophyll biosynthesis. Mediates the cyclase reaction, which results in the formation of divinylprotochlorophyllide (Pchlide) characteristic of all chlorophylls from magnesium-protoporphyrin IX 13-monomethyl ester (MgPMME).</text>
</comment>
<comment type="catalytic activity">
    <reaction evidence="10 11">
        <text>Mg-protoporphyrin IX 13-monomethyl ester + 3 NADPH + 3 O2 + 2 H(+) = 3,8-divinyl protochlorophyllide a + 3 NADP(+) + 5 H2O</text>
        <dbReference type="Rhea" id="RHEA:33235"/>
        <dbReference type="ChEBI" id="CHEBI:15377"/>
        <dbReference type="ChEBI" id="CHEBI:15378"/>
        <dbReference type="ChEBI" id="CHEBI:15379"/>
        <dbReference type="ChEBI" id="CHEBI:57783"/>
        <dbReference type="ChEBI" id="CHEBI:58349"/>
        <dbReference type="ChEBI" id="CHEBI:58632"/>
        <dbReference type="ChEBI" id="CHEBI:60491"/>
        <dbReference type="EC" id="1.14.13.81"/>
    </reaction>
</comment>
<dbReference type="UniPathway" id="UPA00668"/>
<reference evidence="13" key="1">
    <citation type="journal article" date="2015" name="J. Phycol.">
        <title>The Choreocolax polysiphoniae plastid forces a reevaluation of the evolutionary pathways to parasitism in red algae.</title>
        <authorList>
            <person name="Salomaki E.D."/>
            <person name="Nickles K.R."/>
            <person name="Lane C.E."/>
        </authorList>
    </citation>
    <scope>NUCLEOTIDE SEQUENCE</scope>
</reference>
<dbReference type="GO" id="GO:0005506">
    <property type="term" value="F:iron ion binding"/>
    <property type="evidence" value="ECO:0007669"/>
    <property type="project" value="UniProtKB-UniRule"/>
</dbReference>
<sequence length="348" mass="41584">MQTTMNSSKKIEETLLTPRFYTTDFEEMAGLDISLNTEEFEALLQEFRYDYNKKHFIRDEDFNKSWSTLDSETKLLFIEFLERSCTAEFSGFLLYKELSRRLSKNNPVLAECFLLMSRDEARHAGFLNKAIGDFNISLDLGFLTKSRKYTFFSPKFIFYATYLSEKIGYWRYITIYRHLEKYPEHRVYPIFKFFENWCQDENRHGDFFAALLKSQPQFLNNTKSKLWCRFFLVSVFATMYLNDFQRSDFYKSIGLDARQYDMQVIRKTNESASRVFPLALNVDKPEFFQYLDKCATENKRLLEVEKSKKHRITKIFKKALAYIKISSNIIKIYFIKPIESQNLINTTK</sequence>
<evidence type="ECO:0000256" key="6">
    <source>
        <dbReference type="ARBA" id="ARBA00022857"/>
    </source>
</evidence>
<dbReference type="GeneID" id="23629517"/>
<dbReference type="InterPro" id="IPR008434">
    <property type="entry name" value="AcsF"/>
</dbReference>
<geneLocation type="plastid" evidence="13"/>
<name>A0A0B5VUS6_9FLOR</name>
<evidence type="ECO:0000256" key="9">
    <source>
        <dbReference type="ARBA" id="ARBA00023171"/>
    </source>
</evidence>
<dbReference type="HAMAP" id="MF_01840">
    <property type="entry name" value="AcsF"/>
    <property type="match status" value="1"/>
</dbReference>
<evidence type="ECO:0000256" key="2">
    <source>
        <dbReference type="ARBA" id="ARBA00005173"/>
    </source>
</evidence>
<evidence type="ECO:0000256" key="11">
    <source>
        <dbReference type="HAMAP-Rule" id="MF_01840"/>
    </source>
</evidence>
<organism evidence="13">
    <name type="scientific">Vertebrata lanosa</name>
    <dbReference type="NCBI Taxonomy" id="1261582"/>
    <lineage>
        <taxon>Eukaryota</taxon>
        <taxon>Rhodophyta</taxon>
        <taxon>Florideophyceae</taxon>
        <taxon>Rhodymeniophycidae</taxon>
        <taxon>Ceramiales</taxon>
        <taxon>Rhodomelaceae</taxon>
        <taxon>Polysiphonioideae</taxon>
        <taxon>Vertebrata</taxon>
    </lineage>
</organism>
<evidence type="ECO:0000256" key="8">
    <source>
        <dbReference type="ARBA" id="ARBA00023004"/>
    </source>
</evidence>
<dbReference type="CDD" id="cd01047">
    <property type="entry name" value="ACSF"/>
    <property type="match status" value="1"/>
</dbReference>
<evidence type="ECO:0000256" key="10">
    <source>
        <dbReference type="ARBA" id="ARBA00049231"/>
    </source>
</evidence>
<protein>
    <recommendedName>
        <fullName evidence="11">Probable magnesium-protoporphyrin IX monomethyl ester [oxidative] cyclase</fullName>
        <shortName evidence="11">Mg-protoporphyrin IX monomethyl ester oxidative cyclase</shortName>
        <ecNumber evidence="11">1.14.13.81</ecNumber>
    </recommendedName>
</protein>
<dbReference type="NCBIfam" id="NF010172">
    <property type="entry name" value="PRK13654.1"/>
    <property type="match status" value="1"/>
</dbReference>
<gene>
    <name evidence="11 13" type="primary">acsF</name>
</gene>
<proteinExistence type="inferred from homology"/>
<dbReference type="EMBL" id="KP308097">
    <property type="protein sequence ID" value="AJH65943.1"/>
    <property type="molecule type" value="Genomic_DNA"/>
</dbReference>
<evidence type="ECO:0000259" key="12">
    <source>
        <dbReference type="Pfam" id="PF02915"/>
    </source>
</evidence>
<accession>A0A0B5VUS6</accession>
<dbReference type="EC" id="1.14.13.81" evidence="11"/>
<evidence type="ECO:0000256" key="3">
    <source>
        <dbReference type="ARBA" id="ARBA00006550"/>
    </source>
</evidence>
<dbReference type="SUPFAM" id="SSF47240">
    <property type="entry name" value="Ferritin-like"/>
    <property type="match status" value="1"/>
</dbReference>
<dbReference type="AlphaFoldDB" id="A0A0B5VUS6"/>
<dbReference type="InterPro" id="IPR009078">
    <property type="entry name" value="Ferritin-like_SF"/>
</dbReference>
<comment type="pathway">
    <text evidence="2">Porphyrin-containing compound metabolism; chlorophyll biosynthesis.</text>
</comment>
<dbReference type="GO" id="GO:0048529">
    <property type="term" value="F:magnesium-protoporphyrin IX monomethyl ester (oxidative) cyclase activity"/>
    <property type="evidence" value="ECO:0007669"/>
    <property type="project" value="UniProtKB-UniRule"/>
</dbReference>
<comment type="similarity">
    <text evidence="3 11">Belongs to the AcsF family.</text>
</comment>
<keyword evidence="4 11" id="KW-0602">Photosynthesis</keyword>
<dbReference type="InterPro" id="IPR003251">
    <property type="entry name" value="Rr_diiron-bd_dom"/>
</dbReference>